<evidence type="ECO:0000256" key="4">
    <source>
        <dbReference type="ARBA" id="ARBA00011193"/>
    </source>
</evidence>
<comment type="caution">
    <text evidence="9">The sequence shown here is derived from an EMBL/GenBank/DDBJ whole genome shotgun (WGS) entry which is preliminary data.</text>
</comment>
<dbReference type="HAMAP" id="MF_00169">
    <property type="entry name" value="AroQ"/>
    <property type="match status" value="1"/>
</dbReference>
<organism evidence="9 10">
    <name type="scientific">Desulfofundulus luciae</name>
    <dbReference type="NCBI Taxonomy" id="74702"/>
    <lineage>
        <taxon>Bacteria</taxon>
        <taxon>Bacillati</taxon>
        <taxon>Bacillota</taxon>
        <taxon>Clostridia</taxon>
        <taxon>Eubacteriales</taxon>
        <taxon>Peptococcaceae</taxon>
        <taxon>Desulfofundulus</taxon>
    </lineage>
</organism>
<dbReference type="SUPFAM" id="SSF52304">
    <property type="entry name" value="Type II 3-dehydroquinate dehydratase"/>
    <property type="match status" value="1"/>
</dbReference>
<dbReference type="Gene3D" id="3.40.50.9100">
    <property type="entry name" value="Dehydroquinase, class II"/>
    <property type="match status" value="1"/>
</dbReference>
<evidence type="ECO:0000256" key="1">
    <source>
        <dbReference type="ARBA" id="ARBA00001864"/>
    </source>
</evidence>
<evidence type="ECO:0000256" key="2">
    <source>
        <dbReference type="ARBA" id="ARBA00004902"/>
    </source>
</evidence>
<dbReference type="NCBIfam" id="NF003806">
    <property type="entry name" value="PRK05395.1-3"/>
    <property type="match status" value="1"/>
</dbReference>
<evidence type="ECO:0000256" key="5">
    <source>
        <dbReference type="ARBA" id="ARBA00012060"/>
    </source>
</evidence>
<feature type="active site" description="Proton acceptor" evidence="8">
    <location>
        <position position="38"/>
    </location>
</feature>
<evidence type="ECO:0000256" key="7">
    <source>
        <dbReference type="ARBA" id="ARBA00023239"/>
    </source>
</evidence>
<feature type="binding site" evidence="8">
    <location>
        <position position="95"/>
    </location>
    <ligand>
        <name>substrate</name>
    </ligand>
</feature>
<dbReference type="Pfam" id="PF01220">
    <property type="entry name" value="DHquinase_II"/>
    <property type="match status" value="1"/>
</dbReference>
<dbReference type="PANTHER" id="PTHR21272">
    <property type="entry name" value="CATABOLIC 3-DEHYDROQUINASE"/>
    <property type="match status" value="1"/>
</dbReference>
<dbReference type="CDD" id="cd00466">
    <property type="entry name" value="DHQase_II"/>
    <property type="match status" value="1"/>
</dbReference>
<evidence type="ECO:0000313" key="10">
    <source>
        <dbReference type="Proteomes" id="UP001225644"/>
    </source>
</evidence>
<comment type="pathway">
    <text evidence="2 8">Metabolic intermediate biosynthesis; chorismate biosynthesis; chorismate from D-erythrose 4-phosphate and phosphoenolpyruvate: step 3/7.</text>
</comment>
<evidence type="ECO:0000313" key="9">
    <source>
        <dbReference type="EMBL" id="MDQ0286537.1"/>
    </source>
</evidence>
<dbReference type="NCBIfam" id="NF003805">
    <property type="entry name" value="PRK05395.1-2"/>
    <property type="match status" value="1"/>
</dbReference>
<sequence>MVKFFLRSSSGRTVFRVKILVLNGPNLNLLGRREPQVYGAFTLDEINASLEQLAGELGVEVTFYQSNHEGELVDRLHRAVGKEDAVVFNPGAYTHYSIALRDAVAAVGLPVIEVHLSNIYAREEFRHHSVIAPVAAGQISGLGVLGYRLALRAAVELARSRGPGRAG</sequence>
<name>A0ABU0B2N9_9FIRM</name>
<feature type="binding site" evidence="8">
    <location>
        <position position="126"/>
    </location>
    <ligand>
        <name>substrate</name>
    </ligand>
</feature>
<comment type="similarity">
    <text evidence="3 8">Belongs to the type-II 3-dehydroquinase family.</text>
</comment>
<dbReference type="EMBL" id="JAUSUX010000011">
    <property type="protein sequence ID" value="MDQ0286537.1"/>
    <property type="molecule type" value="Genomic_DNA"/>
</dbReference>
<evidence type="ECO:0000256" key="3">
    <source>
        <dbReference type="ARBA" id="ARBA00011037"/>
    </source>
</evidence>
<evidence type="ECO:0000256" key="8">
    <source>
        <dbReference type="HAMAP-Rule" id="MF_00169"/>
    </source>
</evidence>
<dbReference type="Proteomes" id="UP001225644">
    <property type="component" value="Unassembled WGS sequence"/>
</dbReference>
<feature type="binding site" evidence="8">
    <location>
        <begin position="116"/>
        <end position="117"/>
    </location>
    <ligand>
        <name>substrate</name>
    </ligand>
</feature>
<dbReference type="InterPro" id="IPR018509">
    <property type="entry name" value="DHquinase_II_CS"/>
</dbReference>
<gene>
    <name evidence="8" type="primary">aroQ</name>
    <name evidence="9" type="ORF">J2Z49_001651</name>
</gene>
<dbReference type="PIRSF" id="PIRSF001399">
    <property type="entry name" value="DHquinase_II"/>
    <property type="match status" value="1"/>
</dbReference>
<keyword evidence="6 8" id="KW-0057">Aromatic amino acid biosynthesis</keyword>
<dbReference type="NCBIfam" id="NF003807">
    <property type="entry name" value="PRK05395.1-4"/>
    <property type="match status" value="1"/>
</dbReference>
<accession>A0ABU0B2N9</accession>
<comment type="subunit">
    <text evidence="4 8">Homododecamer.</text>
</comment>
<dbReference type="GO" id="GO:0003855">
    <property type="term" value="F:3-dehydroquinate dehydratase activity"/>
    <property type="evidence" value="ECO:0007669"/>
    <property type="project" value="UniProtKB-EC"/>
</dbReference>
<proteinExistence type="inferred from homology"/>
<feature type="binding site" evidence="8">
    <location>
        <position position="89"/>
    </location>
    <ligand>
        <name>substrate</name>
    </ligand>
</feature>
<keyword evidence="7 8" id="KW-0456">Lyase</keyword>
<protein>
    <recommendedName>
        <fullName evidence="5 8">3-dehydroquinate dehydratase</fullName>
        <shortName evidence="8">3-dehydroquinase</shortName>
        <ecNumber evidence="5 8">4.2.1.10</ecNumber>
    </recommendedName>
    <alternativeName>
        <fullName evidence="8">Type II DHQase</fullName>
    </alternativeName>
</protein>
<dbReference type="NCBIfam" id="TIGR01088">
    <property type="entry name" value="aroQ"/>
    <property type="match status" value="1"/>
</dbReference>
<comment type="function">
    <text evidence="8">Catalyzes a trans-dehydration via an enolate intermediate.</text>
</comment>
<comment type="catalytic activity">
    <reaction evidence="1 8">
        <text>3-dehydroquinate = 3-dehydroshikimate + H2O</text>
        <dbReference type="Rhea" id="RHEA:21096"/>
        <dbReference type="ChEBI" id="CHEBI:15377"/>
        <dbReference type="ChEBI" id="CHEBI:16630"/>
        <dbReference type="ChEBI" id="CHEBI:32364"/>
        <dbReference type="EC" id="4.2.1.10"/>
    </reaction>
</comment>
<keyword evidence="10" id="KW-1185">Reference proteome</keyword>
<dbReference type="InterPro" id="IPR001874">
    <property type="entry name" value="DHquinase_II"/>
</dbReference>
<feature type="binding site" evidence="8">
    <location>
        <position position="102"/>
    </location>
    <ligand>
        <name>substrate</name>
    </ligand>
</feature>
<dbReference type="EC" id="4.2.1.10" evidence="5 8"/>
<evidence type="ECO:0000256" key="6">
    <source>
        <dbReference type="ARBA" id="ARBA00023141"/>
    </source>
</evidence>
<dbReference type="InterPro" id="IPR036441">
    <property type="entry name" value="DHquinase_II_sf"/>
</dbReference>
<feature type="site" description="Transition state stabilizer" evidence="8">
    <location>
        <position position="33"/>
    </location>
</feature>
<dbReference type="PANTHER" id="PTHR21272:SF3">
    <property type="entry name" value="CATABOLIC 3-DEHYDROQUINASE"/>
    <property type="match status" value="1"/>
</dbReference>
<reference evidence="9 10" key="1">
    <citation type="submission" date="2023-07" db="EMBL/GenBank/DDBJ databases">
        <title>Genomic Encyclopedia of Type Strains, Phase IV (KMG-IV): sequencing the most valuable type-strain genomes for metagenomic binning, comparative biology and taxonomic classification.</title>
        <authorList>
            <person name="Goeker M."/>
        </authorList>
    </citation>
    <scope>NUCLEOTIDE SEQUENCE [LARGE SCALE GENOMIC DNA]</scope>
    <source>
        <strain evidence="9 10">DSM 12396</strain>
    </source>
</reference>
<dbReference type="PROSITE" id="PS01029">
    <property type="entry name" value="DEHYDROQUINASE_II"/>
    <property type="match status" value="1"/>
</dbReference>
<feature type="active site" description="Proton donor" evidence="8">
    <location>
        <position position="115"/>
    </location>
</feature>
<keyword evidence="8" id="KW-0028">Amino-acid biosynthesis</keyword>